<dbReference type="EMBL" id="VZRB01000005">
    <property type="protein sequence ID" value="KAB1148174.1"/>
    <property type="molecule type" value="Genomic_DNA"/>
</dbReference>
<protein>
    <submittedName>
        <fullName evidence="2">SGNH/GDSL hydrolase family protein</fullName>
    </submittedName>
</protein>
<accession>A0A6H9V5E5</accession>
<keyword evidence="2" id="KW-0378">Hydrolase</keyword>
<feature type="domain" description="SGNH hydrolase-type esterase" evidence="1">
    <location>
        <begin position="11"/>
        <end position="184"/>
    </location>
</feature>
<dbReference type="PANTHER" id="PTHR43784">
    <property type="entry name" value="GDSL-LIKE LIPASE/ACYLHYDROLASE, PUTATIVE (AFU_ORTHOLOGUE AFUA_2G00820)-RELATED"/>
    <property type="match status" value="1"/>
</dbReference>
<dbReference type="CDD" id="cd01832">
    <property type="entry name" value="SGNH_hydrolase_like_1"/>
    <property type="match status" value="1"/>
</dbReference>
<evidence type="ECO:0000313" key="2">
    <source>
        <dbReference type="EMBL" id="KAB1148174.1"/>
    </source>
</evidence>
<dbReference type="PANTHER" id="PTHR43784:SF2">
    <property type="entry name" value="GDSL-LIKE LIPASE_ACYLHYDROLASE, PUTATIVE (AFU_ORTHOLOGUE AFUA_2G00820)-RELATED"/>
    <property type="match status" value="1"/>
</dbReference>
<keyword evidence="3" id="KW-1185">Reference proteome</keyword>
<organism evidence="2 3">
    <name type="scientific">Streptomyces luteolifulvus</name>
    <dbReference type="NCBI Taxonomy" id="2615112"/>
    <lineage>
        <taxon>Bacteria</taxon>
        <taxon>Bacillati</taxon>
        <taxon>Actinomycetota</taxon>
        <taxon>Actinomycetes</taxon>
        <taxon>Kitasatosporales</taxon>
        <taxon>Streptomycetaceae</taxon>
        <taxon>Streptomyces</taxon>
    </lineage>
</organism>
<dbReference type="InterPro" id="IPR053140">
    <property type="entry name" value="GDSL_Rv0518-like"/>
</dbReference>
<dbReference type="SUPFAM" id="SSF52266">
    <property type="entry name" value="SGNH hydrolase"/>
    <property type="match status" value="1"/>
</dbReference>
<dbReference type="Proteomes" id="UP000442707">
    <property type="component" value="Unassembled WGS sequence"/>
</dbReference>
<dbReference type="Gene3D" id="3.40.50.1110">
    <property type="entry name" value="SGNH hydrolase"/>
    <property type="match status" value="1"/>
</dbReference>
<dbReference type="RefSeq" id="WP_150946605.1">
    <property type="nucleotide sequence ID" value="NZ_VZRB01000005.1"/>
</dbReference>
<dbReference type="GO" id="GO:0016787">
    <property type="term" value="F:hydrolase activity"/>
    <property type="evidence" value="ECO:0007669"/>
    <property type="project" value="UniProtKB-KW"/>
</dbReference>
<evidence type="ECO:0000313" key="3">
    <source>
        <dbReference type="Proteomes" id="UP000442707"/>
    </source>
</evidence>
<name>A0A6H9V5E5_9ACTN</name>
<dbReference type="InterPro" id="IPR013830">
    <property type="entry name" value="SGNH_hydro"/>
</dbReference>
<evidence type="ECO:0000259" key="1">
    <source>
        <dbReference type="Pfam" id="PF13472"/>
    </source>
</evidence>
<dbReference type="AlphaFoldDB" id="A0A6H9V5E5"/>
<reference evidence="2 3" key="1">
    <citation type="submission" date="2019-09" db="EMBL/GenBank/DDBJ databases">
        <title>Screening of Novel Bioactive Compounds from Soil-Associated.</title>
        <authorList>
            <person name="Zhao S."/>
        </authorList>
    </citation>
    <scope>NUCLEOTIDE SEQUENCE [LARGE SCALE GENOMIC DNA]</scope>
    <source>
        <strain evidence="2 3">HIT-DPA4</strain>
    </source>
</reference>
<comment type="caution">
    <text evidence="2">The sequence shown here is derived from an EMBL/GenBank/DDBJ whole genome shotgun (WGS) entry which is preliminary data.</text>
</comment>
<dbReference type="Pfam" id="PF13472">
    <property type="entry name" value="Lipase_GDSL_2"/>
    <property type="match status" value="1"/>
</dbReference>
<dbReference type="InterPro" id="IPR036514">
    <property type="entry name" value="SGNH_hydro_sf"/>
</dbReference>
<gene>
    <name evidence="2" type="ORF">F7R91_09710</name>
</gene>
<sequence>MPNGPYLRYVALGDSQTEGLGDGDDIQGLRGWADRLAEQIAGHSPGLRYANLAVRGRLTGQVHAEQLAPALAMRPDLVTVVAGVNDILRPRFDADEVAGHLEAMFAALTAQGARVATLTFPDLARITPLARPVGHRVTALNEHIREAAGRHGVIVAETSPHPVVTDSRLWSTDRLHASPLGHARIAAAFADALALPGSDDSWTRPLPDDPAVRSRLRAVGAELRWLGTFLGPWLVRRVRRRSSGDGRHAKRPALLPVAPVAEGPSLLRADSYSDD</sequence>
<proteinExistence type="predicted"/>